<accession>A0ACC2DVP5</accession>
<gene>
    <name evidence="1" type="ORF">O6H91_04G034000</name>
</gene>
<protein>
    <submittedName>
        <fullName evidence="1">Uncharacterized protein</fullName>
    </submittedName>
</protein>
<comment type="caution">
    <text evidence="1">The sequence shown here is derived from an EMBL/GenBank/DDBJ whole genome shotgun (WGS) entry which is preliminary data.</text>
</comment>
<evidence type="ECO:0000313" key="2">
    <source>
        <dbReference type="Proteomes" id="UP001162992"/>
    </source>
</evidence>
<sequence length="113" mass="12545">MSRDILDLKQIPSLPGYMVCRHIFICISFHFCATSYSGFCFLCLFRVGAVKVGSTPKISLYVGKVELLILAHIRWCDRALKEKKAGDVCSLISTEGEHASGFDRLSPLTSSIE</sequence>
<keyword evidence="2" id="KW-1185">Reference proteome</keyword>
<dbReference type="Proteomes" id="UP001162992">
    <property type="component" value="Chromosome 4"/>
</dbReference>
<organism evidence="1 2">
    <name type="scientific">Diphasiastrum complanatum</name>
    <name type="common">Issler's clubmoss</name>
    <name type="synonym">Lycopodium complanatum</name>
    <dbReference type="NCBI Taxonomy" id="34168"/>
    <lineage>
        <taxon>Eukaryota</taxon>
        <taxon>Viridiplantae</taxon>
        <taxon>Streptophyta</taxon>
        <taxon>Embryophyta</taxon>
        <taxon>Tracheophyta</taxon>
        <taxon>Lycopodiopsida</taxon>
        <taxon>Lycopodiales</taxon>
        <taxon>Lycopodiaceae</taxon>
        <taxon>Lycopodioideae</taxon>
        <taxon>Diphasiastrum</taxon>
    </lineage>
</organism>
<name>A0ACC2DVP5_DIPCM</name>
<proteinExistence type="predicted"/>
<reference evidence="2" key="1">
    <citation type="journal article" date="2024" name="Proc. Natl. Acad. Sci. U.S.A.">
        <title>Extraordinary preservation of gene collinearity over three hundred million years revealed in homosporous lycophytes.</title>
        <authorList>
            <person name="Li C."/>
            <person name="Wickell D."/>
            <person name="Kuo L.Y."/>
            <person name="Chen X."/>
            <person name="Nie B."/>
            <person name="Liao X."/>
            <person name="Peng D."/>
            <person name="Ji J."/>
            <person name="Jenkins J."/>
            <person name="Williams M."/>
            <person name="Shu S."/>
            <person name="Plott C."/>
            <person name="Barry K."/>
            <person name="Rajasekar S."/>
            <person name="Grimwood J."/>
            <person name="Han X."/>
            <person name="Sun S."/>
            <person name="Hou Z."/>
            <person name="He W."/>
            <person name="Dai G."/>
            <person name="Sun C."/>
            <person name="Schmutz J."/>
            <person name="Leebens-Mack J.H."/>
            <person name="Li F.W."/>
            <person name="Wang L."/>
        </authorList>
    </citation>
    <scope>NUCLEOTIDE SEQUENCE [LARGE SCALE GENOMIC DNA]</scope>
    <source>
        <strain evidence="2">cv. PW_Plant_1</strain>
    </source>
</reference>
<dbReference type="EMBL" id="CM055095">
    <property type="protein sequence ID" value="KAJ7558333.1"/>
    <property type="molecule type" value="Genomic_DNA"/>
</dbReference>
<evidence type="ECO:0000313" key="1">
    <source>
        <dbReference type="EMBL" id="KAJ7558333.1"/>
    </source>
</evidence>